<reference evidence="5 6" key="1">
    <citation type="journal article" date="2015" name="Genome Biol. Evol.">
        <title>Phylogenomic analyses indicate that early fungi evolved digesting cell walls of algal ancestors of land plants.</title>
        <authorList>
            <person name="Chang Y."/>
            <person name="Wang S."/>
            <person name="Sekimoto S."/>
            <person name="Aerts A.L."/>
            <person name="Choi C."/>
            <person name="Clum A."/>
            <person name="LaButti K.M."/>
            <person name="Lindquist E.A."/>
            <person name="Yee Ngan C."/>
            <person name="Ohm R.A."/>
            <person name="Salamov A.A."/>
            <person name="Grigoriev I.V."/>
            <person name="Spatafora J.W."/>
            <person name="Berbee M.L."/>
        </authorList>
    </citation>
    <scope>NUCLEOTIDE SEQUENCE [LARGE SCALE GENOMIC DNA]</scope>
    <source>
        <strain evidence="5 6">JEL478</strain>
    </source>
</reference>
<gene>
    <name evidence="5" type="ORF">M427DRAFT_96362</name>
</gene>
<dbReference type="Gene3D" id="3.40.630.30">
    <property type="match status" value="1"/>
</dbReference>
<keyword evidence="2" id="KW-0808">Transferase</keyword>
<feature type="domain" description="N-acetyltransferase" evidence="4">
    <location>
        <begin position="15"/>
        <end position="193"/>
    </location>
</feature>
<dbReference type="Proteomes" id="UP000070544">
    <property type="component" value="Unassembled WGS sequence"/>
</dbReference>
<keyword evidence="3" id="KW-0012">Acyltransferase</keyword>
<evidence type="ECO:0000313" key="6">
    <source>
        <dbReference type="Proteomes" id="UP000070544"/>
    </source>
</evidence>
<evidence type="ECO:0000259" key="4">
    <source>
        <dbReference type="Pfam" id="PF13302"/>
    </source>
</evidence>
<dbReference type="OMA" id="WHVPRYH"/>
<dbReference type="PANTHER" id="PTHR13256">
    <property type="entry name" value="N-ACETYLTRANSFERASE 9"/>
    <property type="match status" value="1"/>
</dbReference>
<dbReference type="EMBL" id="KQ965743">
    <property type="protein sequence ID" value="KXS18168.1"/>
    <property type="molecule type" value="Genomic_DNA"/>
</dbReference>
<dbReference type="Pfam" id="PF13302">
    <property type="entry name" value="Acetyltransf_3"/>
    <property type="match status" value="1"/>
</dbReference>
<evidence type="ECO:0000256" key="1">
    <source>
        <dbReference type="ARBA" id="ARBA00009342"/>
    </source>
</evidence>
<organism evidence="5 6">
    <name type="scientific">Gonapodya prolifera (strain JEL478)</name>
    <name type="common">Monoblepharis prolifera</name>
    <dbReference type="NCBI Taxonomy" id="1344416"/>
    <lineage>
        <taxon>Eukaryota</taxon>
        <taxon>Fungi</taxon>
        <taxon>Fungi incertae sedis</taxon>
        <taxon>Chytridiomycota</taxon>
        <taxon>Chytridiomycota incertae sedis</taxon>
        <taxon>Monoblepharidomycetes</taxon>
        <taxon>Monoblepharidales</taxon>
        <taxon>Gonapodyaceae</taxon>
        <taxon>Gonapodya</taxon>
    </lineage>
</organism>
<dbReference type="AlphaFoldDB" id="A0A139AN83"/>
<dbReference type="STRING" id="1344416.A0A139AN83"/>
<evidence type="ECO:0000256" key="3">
    <source>
        <dbReference type="ARBA" id="ARBA00023315"/>
    </source>
</evidence>
<dbReference type="InterPro" id="IPR039135">
    <property type="entry name" value="NAT9-like"/>
</dbReference>
<name>A0A139AN83_GONPJ</name>
<dbReference type="PANTHER" id="PTHR13256:SF16">
    <property type="entry name" value="ALPHA_BETA-TUBULIN-N-ACETYLTRANSFERASE 9"/>
    <property type="match status" value="1"/>
</dbReference>
<dbReference type="InterPro" id="IPR016181">
    <property type="entry name" value="Acyl_CoA_acyltransferase"/>
</dbReference>
<dbReference type="GO" id="GO:0008080">
    <property type="term" value="F:N-acetyltransferase activity"/>
    <property type="evidence" value="ECO:0007669"/>
    <property type="project" value="InterPro"/>
</dbReference>
<dbReference type="SUPFAM" id="SSF55729">
    <property type="entry name" value="Acyl-CoA N-acyltransferases (Nat)"/>
    <property type="match status" value="1"/>
</dbReference>
<keyword evidence="6" id="KW-1185">Reference proteome</keyword>
<comment type="similarity">
    <text evidence="1">Belongs to the acetyltransferase family. GNAT subfamily.</text>
</comment>
<sequence length="225" mass="25182">MRINEKIALRTSKCVLVPYEKHHVPIYHEWMKSPEIQYLTASEPLTLDEEYQMQQSWRTDTDKLTFIVLDPSLEDNRTPEDGNRGGSCQCHSPVIAAYAGMVGDVNLFFTDFESAVTAELEVMIAVAGARGKGIGEAACRGIMAFATSINRKVHGKDETVPSEGEHFPVTVFRAKIKTGNSVSLNLFQNKLGFVEVSRSQVFDEITLELPVNETMPRYSVEVEHL</sequence>
<evidence type="ECO:0000313" key="5">
    <source>
        <dbReference type="EMBL" id="KXS18168.1"/>
    </source>
</evidence>
<accession>A0A139AN83</accession>
<protein>
    <recommendedName>
        <fullName evidence="4">N-acetyltransferase domain-containing protein</fullName>
    </recommendedName>
</protein>
<dbReference type="OrthoDB" id="5043642at2759"/>
<evidence type="ECO:0000256" key="2">
    <source>
        <dbReference type="ARBA" id="ARBA00022679"/>
    </source>
</evidence>
<dbReference type="InterPro" id="IPR000182">
    <property type="entry name" value="GNAT_dom"/>
</dbReference>
<proteinExistence type="inferred from homology"/>